<sequence>MEKMPAMGNRHRRTAGGLRCSPLVVFLSLYSHVLVFSGAVSARLVLESTSDMIRLSDQLSGLDIFILGMHNSAAGSGQESIVMSKKDGQQYLCYLPLIEEIKSPVVGSDKRTKLKKPDEYMEVLKDRCFYKHEGWWIYEFCHEKSIRQFHTNHDKIIQEFSLGVFDPEATDAFNQNFSGIIASVKDPRYKDGSQRFVCGEHGVVVTSIKEVATCKYEVTVQCPLICRHPMFHLERPALHAIHCNEIPQDKKEVDVENSDIKPITIVTDFEDQGYLT</sequence>
<evidence type="ECO:0000259" key="5">
    <source>
        <dbReference type="PROSITE" id="PS51914"/>
    </source>
</evidence>
<dbReference type="GO" id="GO:0030968">
    <property type="term" value="P:endoplasmic reticulum unfolded protein response"/>
    <property type="evidence" value="ECO:0007669"/>
    <property type="project" value="InterPro"/>
</dbReference>
<dbReference type="InterPro" id="IPR009011">
    <property type="entry name" value="Man6P_isomerase_rcpt-bd_dom_sf"/>
</dbReference>
<dbReference type="InterPro" id="IPR012913">
    <property type="entry name" value="OS9-like_dom"/>
</dbReference>
<keyword evidence="4" id="KW-1015">Disulfide bond</keyword>
<dbReference type="InterPro" id="IPR045149">
    <property type="entry name" value="OS-9-like"/>
</dbReference>
<dbReference type="InterPro" id="IPR044865">
    <property type="entry name" value="MRH_dom"/>
</dbReference>
<dbReference type="OrthoDB" id="448954at2759"/>
<reference evidence="6" key="1">
    <citation type="submission" date="2020-02" db="EMBL/GenBank/DDBJ databases">
        <authorList>
            <person name="Scholz U."/>
            <person name="Mascher M."/>
            <person name="Fiebig A."/>
        </authorList>
    </citation>
    <scope>NUCLEOTIDE SEQUENCE</scope>
</reference>
<evidence type="ECO:0000313" key="7">
    <source>
        <dbReference type="Proteomes" id="UP000663760"/>
    </source>
</evidence>
<dbReference type="AlphaFoldDB" id="A0A7I8LCI5"/>
<dbReference type="EMBL" id="LR746277">
    <property type="protein sequence ID" value="CAA7407522.1"/>
    <property type="molecule type" value="Genomic_DNA"/>
</dbReference>
<dbReference type="PANTHER" id="PTHR15414">
    <property type="entry name" value="OS-9-RELATED"/>
    <property type="match status" value="1"/>
</dbReference>
<evidence type="ECO:0000256" key="2">
    <source>
        <dbReference type="ARBA" id="ARBA00022729"/>
    </source>
</evidence>
<dbReference type="GO" id="GO:0005788">
    <property type="term" value="C:endoplasmic reticulum lumen"/>
    <property type="evidence" value="ECO:0007669"/>
    <property type="project" value="TreeGrafter"/>
</dbReference>
<protein>
    <recommendedName>
        <fullName evidence="5">MRH domain-containing protein</fullName>
    </recommendedName>
</protein>
<dbReference type="Proteomes" id="UP000663760">
    <property type="component" value="Chromosome 14"/>
</dbReference>
<keyword evidence="3" id="KW-0256">Endoplasmic reticulum</keyword>
<comment type="subcellular location">
    <subcellularLocation>
        <location evidence="1">Endoplasmic reticulum</location>
    </subcellularLocation>
</comment>
<evidence type="ECO:0000256" key="4">
    <source>
        <dbReference type="ARBA" id="ARBA00023157"/>
    </source>
</evidence>
<accession>A0A7I8LCI5</accession>
<organism evidence="6 7">
    <name type="scientific">Spirodela intermedia</name>
    <name type="common">Intermediate duckweed</name>
    <dbReference type="NCBI Taxonomy" id="51605"/>
    <lineage>
        <taxon>Eukaryota</taxon>
        <taxon>Viridiplantae</taxon>
        <taxon>Streptophyta</taxon>
        <taxon>Embryophyta</taxon>
        <taxon>Tracheophyta</taxon>
        <taxon>Spermatophyta</taxon>
        <taxon>Magnoliopsida</taxon>
        <taxon>Liliopsida</taxon>
        <taxon>Araceae</taxon>
        <taxon>Lemnoideae</taxon>
        <taxon>Spirodela</taxon>
    </lineage>
</organism>
<evidence type="ECO:0000313" key="6">
    <source>
        <dbReference type="EMBL" id="CAA7407522.1"/>
    </source>
</evidence>
<name>A0A7I8LCI5_SPIIN</name>
<keyword evidence="2" id="KW-0732">Signal</keyword>
<dbReference type="Pfam" id="PF07915">
    <property type="entry name" value="PRKCSH"/>
    <property type="match status" value="1"/>
</dbReference>
<dbReference type="Gene3D" id="2.70.130.10">
    <property type="entry name" value="Mannose-6-phosphate receptor binding domain"/>
    <property type="match status" value="1"/>
</dbReference>
<gene>
    <name evidence="6" type="ORF">SI8410_14018200</name>
</gene>
<feature type="domain" description="MRH" evidence="5">
    <location>
        <begin position="126"/>
        <end position="228"/>
    </location>
</feature>
<proteinExistence type="predicted"/>
<evidence type="ECO:0000256" key="3">
    <source>
        <dbReference type="ARBA" id="ARBA00022824"/>
    </source>
</evidence>
<keyword evidence="7" id="KW-1185">Reference proteome</keyword>
<dbReference type="PROSITE" id="PS51914">
    <property type="entry name" value="MRH"/>
    <property type="match status" value="1"/>
</dbReference>
<dbReference type="PANTHER" id="PTHR15414:SF0">
    <property type="entry name" value="ENDOPLASMIC RETICULUM LECTIN 1"/>
    <property type="match status" value="1"/>
</dbReference>
<dbReference type="GO" id="GO:0030970">
    <property type="term" value="P:retrograde protein transport, ER to cytosol"/>
    <property type="evidence" value="ECO:0007669"/>
    <property type="project" value="TreeGrafter"/>
</dbReference>
<evidence type="ECO:0000256" key="1">
    <source>
        <dbReference type="ARBA" id="ARBA00004240"/>
    </source>
</evidence>